<dbReference type="EMBL" id="KZ308170">
    <property type="protein sequence ID" value="KAG8223714.1"/>
    <property type="molecule type" value="Genomic_DNA"/>
</dbReference>
<gene>
    <name evidence="1" type="ORF">J437_LFUL004079</name>
</gene>
<evidence type="ECO:0000313" key="2">
    <source>
        <dbReference type="Proteomes" id="UP000792457"/>
    </source>
</evidence>
<protein>
    <submittedName>
        <fullName evidence="1">Uncharacterized protein</fullName>
    </submittedName>
</protein>
<reference evidence="1" key="2">
    <citation type="submission" date="2017-10" db="EMBL/GenBank/DDBJ databases">
        <title>Ladona fulva Genome sequencing and assembly.</title>
        <authorList>
            <person name="Murali S."/>
            <person name="Richards S."/>
            <person name="Bandaranaike D."/>
            <person name="Bellair M."/>
            <person name="Blankenburg K."/>
            <person name="Chao H."/>
            <person name="Dinh H."/>
            <person name="Doddapaneni H."/>
            <person name="Dugan-Rocha S."/>
            <person name="Elkadiri S."/>
            <person name="Gnanaolivu R."/>
            <person name="Hernandez B."/>
            <person name="Skinner E."/>
            <person name="Javaid M."/>
            <person name="Lee S."/>
            <person name="Li M."/>
            <person name="Ming W."/>
            <person name="Munidasa M."/>
            <person name="Muniz J."/>
            <person name="Nguyen L."/>
            <person name="Hughes D."/>
            <person name="Osuji N."/>
            <person name="Pu L.-L."/>
            <person name="Puazo M."/>
            <person name="Qu C."/>
            <person name="Quiroz J."/>
            <person name="Raj R."/>
            <person name="Weissenberger G."/>
            <person name="Xin Y."/>
            <person name="Zou X."/>
            <person name="Han Y."/>
            <person name="Worley K."/>
            <person name="Muzny D."/>
            <person name="Gibbs R."/>
        </authorList>
    </citation>
    <scope>NUCLEOTIDE SEQUENCE</scope>
    <source>
        <strain evidence="1">Sampled in the wild</strain>
    </source>
</reference>
<proteinExistence type="predicted"/>
<name>A0A8K0NXS4_LADFU</name>
<accession>A0A8K0NXS4</accession>
<organism evidence="1 2">
    <name type="scientific">Ladona fulva</name>
    <name type="common">Scarce chaser dragonfly</name>
    <name type="synonym">Libellula fulva</name>
    <dbReference type="NCBI Taxonomy" id="123851"/>
    <lineage>
        <taxon>Eukaryota</taxon>
        <taxon>Metazoa</taxon>
        <taxon>Ecdysozoa</taxon>
        <taxon>Arthropoda</taxon>
        <taxon>Hexapoda</taxon>
        <taxon>Insecta</taxon>
        <taxon>Pterygota</taxon>
        <taxon>Palaeoptera</taxon>
        <taxon>Odonata</taxon>
        <taxon>Epiprocta</taxon>
        <taxon>Anisoptera</taxon>
        <taxon>Libelluloidea</taxon>
        <taxon>Libellulidae</taxon>
        <taxon>Ladona</taxon>
    </lineage>
</organism>
<sequence>MAEGYKMYDSCSYREINIEVGIILNKELKEEVSLVNMKNDYIMSLKEGVRENLTRINPKCLCPSSRIYGKRNGEEKHIIDFDMVLLVLDIAIANIYFQENEEQLVTFRNGDNNS</sequence>
<dbReference type="AlphaFoldDB" id="A0A8K0NXS4"/>
<comment type="caution">
    <text evidence="1">The sequence shown here is derived from an EMBL/GenBank/DDBJ whole genome shotgun (WGS) entry which is preliminary data.</text>
</comment>
<keyword evidence="2" id="KW-1185">Reference proteome</keyword>
<dbReference type="Proteomes" id="UP000792457">
    <property type="component" value="Unassembled WGS sequence"/>
</dbReference>
<evidence type="ECO:0000313" key="1">
    <source>
        <dbReference type="EMBL" id="KAG8223714.1"/>
    </source>
</evidence>
<reference evidence="1" key="1">
    <citation type="submission" date="2013-04" db="EMBL/GenBank/DDBJ databases">
        <authorList>
            <person name="Qu J."/>
            <person name="Murali S.C."/>
            <person name="Bandaranaike D."/>
            <person name="Bellair M."/>
            <person name="Blankenburg K."/>
            <person name="Chao H."/>
            <person name="Dinh H."/>
            <person name="Doddapaneni H."/>
            <person name="Downs B."/>
            <person name="Dugan-Rocha S."/>
            <person name="Elkadiri S."/>
            <person name="Gnanaolivu R.D."/>
            <person name="Hernandez B."/>
            <person name="Javaid M."/>
            <person name="Jayaseelan J.C."/>
            <person name="Lee S."/>
            <person name="Li M."/>
            <person name="Ming W."/>
            <person name="Munidasa M."/>
            <person name="Muniz J."/>
            <person name="Nguyen L."/>
            <person name="Ongeri F."/>
            <person name="Osuji N."/>
            <person name="Pu L.-L."/>
            <person name="Puazo M."/>
            <person name="Qu C."/>
            <person name="Quiroz J."/>
            <person name="Raj R."/>
            <person name="Weissenberger G."/>
            <person name="Xin Y."/>
            <person name="Zou X."/>
            <person name="Han Y."/>
            <person name="Richards S."/>
            <person name="Worley K."/>
            <person name="Muzny D."/>
            <person name="Gibbs R."/>
        </authorList>
    </citation>
    <scope>NUCLEOTIDE SEQUENCE</scope>
    <source>
        <strain evidence="1">Sampled in the wild</strain>
    </source>
</reference>